<dbReference type="InterPro" id="IPR046938">
    <property type="entry name" value="DNA_clamp_sf"/>
</dbReference>
<dbReference type="SUPFAM" id="SSF55979">
    <property type="entry name" value="DNA clamp"/>
    <property type="match status" value="1"/>
</dbReference>
<dbReference type="EMBL" id="BK014822">
    <property type="protein sequence ID" value="DAD77321.1"/>
    <property type="molecule type" value="Genomic_DNA"/>
</dbReference>
<evidence type="ECO:0000313" key="1">
    <source>
        <dbReference type="EMBL" id="DAD77321.1"/>
    </source>
</evidence>
<proteinExistence type="predicted"/>
<dbReference type="Gene3D" id="3.70.10.10">
    <property type="match status" value="1"/>
</dbReference>
<name>A0A8S5M4R8_9CAUD</name>
<reference evidence="1" key="1">
    <citation type="journal article" date="2021" name="Proc. Natl. Acad. Sci. U.S.A.">
        <title>A Catalog of Tens of Thousands of Viruses from Human Metagenomes Reveals Hidden Associations with Chronic Diseases.</title>
        <authorList>
            <person name="Tisza M.J."/>
            <person name="Buck C.B."/>
        </authorList>
    </citation>
    <scope>NUCLEOTIDE SEQUENCE</scope>
    <source>
        <strain evidence="1">CtEQg15</strain>
    </source>
</reference>
<accession>A0A8S5M4R8</accession>
<organism evidence="1">
    <name type="scientific">Siphoviridae sp. ctEQg15</name>
    <dbReference type="NCBI Taxonomy" id="2826205"/>
    <lineage>
        <taxon>Viruses</taxon>
        <taxon>Duplodnaviria</taxon>
        <taxon>Heunggongvirae</taxon>
        <taxon>Uroviricota</taxon>
        <taxon>Caudoviricetes</taxon>
    </lineage>
</organism>
<sequence length="187" mass="21481">MKARILGNDFNRIIDATKQFCDTSTRHKEQEYIRLDFDAETQRVTAHACDGYRLSVEHSVIGFCDENFTVYIRGGFRLPKKQYATIEKVENEVQIRCAGVLFGFKQPDNPNPFDYENVFPKEKPQFKIAFNGNYLLTALQAAKISAGNTFRNPIILEFWGPLNPVVIHTNEDDAKLVLPMRTKETTE</sequence>
<protein>
    <submittedName>
        <fullName evidence="1">Beta sliding clamp</fullName>
    </submittedName>
</protein>